<dbReference type="Pfam" id="PF24729">
    <property type="entry name" value="Acb2_Tad1_hairpin"/>
    <property type="match status" value="1"/>
</dbReference>
<evidence type="ECO:0000256" key="1">
    <source>
        <dbReference type="ARBA" id="ARBA00022741"/>
    </source>
</evidence>
<evidence type="ECO:0000313" key="4">
    <source>
        <dbReference type="Proteomes" id="UP000198956"/>
    </source>
</evidence>
<evidence type="ECO:0000259" key="2">
    <source>
        <dbReference type="Pfam" id="PF24729"/>
    </source>
</evidence>
<organism evidence="3 4">
    <name type="scientific">Aneurinibacillus thermoaerophilus</name>
    <dbReference type="NCBI Taxonomy" id="143495"/>
    <lineage>
        <taxon>Bacteria</taxon>
        <taxon>Bacillati</taxon>
        <taxon>Bacillota</taxon>
        <taxon>Bacilli</taxon>
        <taxon>Bacillales</taxon>
        <taxon>Paenibacillaceae</taxon>
        <taxon>Aneurinibacillus group</taxon>
        <taxon>Aneurinibacillus</taxon>
    </lineage>
</organism>
<name>A0A1G8EKV1_ANETH</name>
<dbReference type="GO" id="GO:0000166">
    <property type="term" value="F:nucleotide binding"/>
    <property type="evidence" value="ECO:0007669"/>
    <property type="project" value="UniProtKB-KW"/>
</dbReference>
<feature type="domain" description="Acb2/Tad1 hairpin" evidence="2">
    <location>
        <begin position="1"/>
        <end position="65"/>
    </location>
</feature>
<gene>
    <name evidence="3" type="ORF">SAMN04489735_104520</name>
</gene>
<protein>
    <recommendedName>
        <fullName evidence="2">Acb2/Tad1 hairpin domain-containing protein</fullName>
    </recommendedName>
</protein>
<accession>A0A1G8EKV1</accession>
<dbReference type="AlphaFoldDB" id="A0A1G8EKV1"/>
<reference evidence="3 4" key="1">
    <citation type="submission" date="2016-10" db="EMBL/GenBank/DDBJ databases">
        <authorList>
            <person name="de Groot N.N."/>
        </authorList>
    </citation>
    <scope>NUCLEOTIDE SEQUENCE [LARGE SCALE GENOMIC DNA]</scope>
    <source>
        <strain evidence="3 4">L 420-91</strain>
    </source>
</reference>
<sequence>MNPVIENNFKYHAATGDKGERHDKVRALCKELAYEIELLCPQSRERSVAMTKLEEVMMWANAAIARNQ</sequence>
<dbReference type="EMBL" id="FNDE01000045">
    <property type="protein sequence ID" value="SDH70481.1"/>
    <property type="molecule type" value="Genomic_DNA"/>
</dbReference>
<evidence type="ECO:0000313" key="3">
    <source>
        <dbReference type="EMBL" id="SDH70481.1"/>
    </source>
</evidence>
<dbReference type="InterPro" id="IPR056098">
    <property type="entry name" value="Acb2/Tad1_hairpin"/>
</dbReference>
<dbReference type="Proteomes" id="UP000198956">
    <property type="component" value="Unassembled WGS sequence"/>
</dbReference>
<keyword evidence="1" id="KW-0547">Nucleotide-binding</keyword>
<proteinExistence type="predicted"/>
<dbReference type="OrthoDB" id="4257351at2"/>